<evidence type="ECO:0000313" key="8">
    <source>
        <dbReference type="Proteomes" id="UP000188855"/>
    </source>
</evidence>
<dbReference type="AlphaFoldDB" id="A0A0D8W1A3"/>
<reference evidence="7 10" key="4">
    <citation type="submission" date="2018-07" db="EMBL/GenBank/DDBJ databases">
        <title>Whole Genome Sequence Analysis of Avian Pathogenic E. coli - An Australian Perspective.</title>
        <authorList>
            <person name="Cummins M.L."/>
            <person name="Reid C.J."/>
            <person name="Roy Chowdhury P."/>
            <person name="Bushell R."/>
            <person name="Esbert N."/>
            <person name="Tivendale K.A."/>
            <person name="Noormohammadi A.H."/>
            <person name="Islam S."/>
            <person name="Marenda M.S."/>
            <person name="Browning G.F."/>
            <person name="Markham P.F."/>
            <person name="Djordjevic S.P."/>
        </authorList>
    </citation>
    <scope>NUCLEOTIDE SEQUENCE [LARGE SCALE GENOMIC DNA]</scope>
    <source>
        <strain evidence="7 10">AVC211</strain>
    </source>
</reference>
<dbReference type="EMBL" id="AASEBA010000210">
    <property type="protein sequence ID" value="EFC9753075.1"/>
    <property type="molecule type" value="Genomic_DNA"/>
</dbReference>
<dbReference type="EMBL" id="DABERK010000102">
    <property type="protein sequence ID" value="HAI5335470.1"/>
    <property type="molecule type" value="Genomic_DNA"/>
</dbReference>
<keyword evidence="1" id="KW-1133">Transmembrane helix</keyword>
<feature type="transmembrane region" description="Helical" evidence="1">
    <location>
        <begin position="308"/>
        <end position="328"/>
    </location>
</feature>
<dbReference type="Proteomes" id="UP000253687">
    <property type="component" value="Unassembled WGS sequence"/>
</dbReference>
<dbReference type="EMBL" id="CP070393">
    <property type="protein sequence ID" value="QRZ96565.1"/>
    <property type="molecule type" value="Genomic_DNA"/>
</dbReference>
<dbReference type="Proteomes" id="UP000663166">
    <property type="component" value="Chromosome"/>
</dbReference>
<evidence type="ECO:0000256" key="1">
    <source>
        <dbReference type="SAM" id="Phobius"/>
    </source>
</evidence>
<reference evidence="5 9" key="3">
    <citation type="submission" date="2018-04" db="EMBL/GenBank/DDBJ databases">
        <title>Draft Genomic Sequencing Of Potential Extraintestinal Pathogenic Escherichia coli B8S56 Isolated from Retail Chicken Skin.</title>
        <authorList>
            <person name="Xu A."/>
            <person name="Tilman S."/>
            <person name="Wisser-Parker K."/>
            <person name="Scullen O.J."/>
            <person name="Sommers C."/>
        </authorList>
    </citation>
    <scope>NUCLEOTIDE SEQUENCE [LARGE SCALE GENOMIC DNA]</scope>
    <source>
        <strain evidence="5 9">B8S56</strain>
    </source>
</reference>
<dbReference type="EMBL" id="MPAF01000060">
    <property type="protein sequence ID" value="OOK24697.1"/>
    <property type="molecule type" value="Genomic_DNA"/>
</dbReference>
<protein>
    <recommendedName>
        <fullName evidence="12">Transmembrane protein</fullName>
    </recommendedName>
</protein>
<accession>A0A0D8W1A3</accession>
<reference evidence="6" key="7">
    <citation type="submission" date="2021-02" db="EMBL/GenBank/DDBJ databases">
        <title>Co-localization of colistin and carbapenem -resistance genes on a novel transferable IncHI2 plasmid in Escherichia coli from chicken-origin.</title>
        <authorList>
            <person name="Hoffmann M."/>
            <person name="Balkey M."/>
            <person name="Ronco T."/>
            <person name="Hendriksen R.S."/>
        </authorList>
    </citation>
    <scope>NUCLEOTIDE SEQUENCE</scope>
    <source>
        <strain evidence="6">CFSAN083829</strain>
    </source>
</reference>
<evidence type="ECO:0000313" key="5">
    <source>
        <dbReference type="EMBL" id="PWH57758.1"/>
    </source>
</evidence>
<dbReference type="RefSeq" id="WP_000343645.1">
    <property type="nucleotide sequence ID" value="NZ_BFTK01000116.1"/>
</dbReference>
<proteinExistence type="predicted"/>
<evidence type="ECO:0000313" key="2">
    <source>
        <dbReference type="EMBL" id="EFC9753075.1"/>
    </source>
</evidence>
<evidence type="ECO:0000313" key="11">
    <source>
        <dbReference type="Proteomes" id="UP000532204"/>
    </source>
</evidence>
<evidence type="ECO:0000313" key="10">
    <source>
        <dbReference type="Proteomes" id="UP000253687"/>
    </source>
</evidence>
<evidence type="ECO:0000313" key="4">
    <source>
        <dbReference type="EMBL" id="OOK24697.1"/>
    </source>
</evidence>
<sequence length="337" mass="38256">MDEKLKHADLSSLPEQVRVAARELVDLKFRIDMAARGGTSGIPLDLHGRMTGGEWGPHCGLEFFCSIIPFFPRDFETCSVTEMLVPTLHTFGCNWRWWPDRYCSDKDEHYIRRHIFSDYGLKSTSYTFIPQLGLFCPSEGKNRVNFCRHHGIEYIPAQVYSHDYPEANRISVYVQDTAGGLDVWAVLDNRYVQKVTHYAFALPLLCAYGVEFPGKWPAGWPSISDLLANQLCCTDDTTFHKPVIDMQAVRDTLDRDENSREDGEMYVKTNVVELPLAGLVRFILIAMLLSLGALFIHEVLDEGSLSRIALGISTFTAGVVASFFIPAFRIKKKYLRK</sequence>
<evidence type="ECO:0000313" key="9">
    <source>
        <dbReference type="Proteomes" id="UP000245761"/>
    </source>
</evidence>
<gene>
    <name evidence="4" type="ORF">BMT91_22655</name>
    <name evidence="5" type="ORF">DD762_23130</name>
    <name evidence="7" type="ORF">DTL43_28390</name>
    <name evidence="2" type="ORF">E6D34_28655</name>
    <name evidence="3" type="ORF">HJQ60_005640</name>
    <name evidence="6" type="ORF">JNP96_22535</name>
</gene>
<reference evidence="3" key="6">
    <citation type="submission" date="2020-03" db="EMBL/GenBank/DDBJ databases">
        <authorList>
            <consortium name="NCBI Pathogen Detection Project"/>
        </authorList>
    </citation>
    <scope>NUCLEOTIDE SEQUENCE</scope>
    <source>
        <strain evidence="3">AMC_487</strain>
    </source>
</reference>
<dbReference type="Proteomes" id="UP000845800">
    <property type="component" value="Unassembled WGS sequence"/>
</dbReference>
<evidence type="ECO:0000313" key="7">
    <source>
        <dbReference type="EMBL" id="RDA26619.1"/>
    </source>
</evidence>
<dbReference type="Proteomes" id="UP000188855">
    <property type="component" value="Unassembled WGS sequence"/>
</dbReference>
<evidence type="ECO:0000313" key="6">
    <source>
        <dbReference type="EMBL" id="QRZ96565.1"/>
    </source>
</evidence>
<organism evidence="5 9">
    <name type="scientific">Escherichia coli</name>
    <dbReference type="NCBI Taxonomy" id="562"/>
    <lineage>
        <taxon>Bacteria</taxon>
        <taxon>Pseudomonadati</taxon>
        <taxon>Pseudomonadota</taxon>
        <taxon>Gammaproteobacteria</taxon>
        <taxon>Enterobacterales</taxon>
        <taxon>Enterobacteriaceae</taxon>
        <taxon>Escherichia</taxon>
    </lineage>
</organism>
<dbReference type="EMBL" id="QOGZ01000153">
    <property type="protein sequence ID" value="RDA26619.1"/>
    <property type="molecule type" value="Genomic_DNA"/>
</dbReference>
<name>A0A0D8W1A3_ECOLX</name>
<keyword evidence="1" id="KW-0812">Transmembrane</keyword>
<feature type="transmembrane region" description="Helical" evidence="1">
    <location>
        <begin position="274"/>
        <end position="296"/>
    </location>
</feature>
<dbReference type="EMBL" id="QEMT01000059">
    <property type="protein sequence ID" value="PWH57758.1"/>
    <property type="molecule type" value="Genomic_DNA"/>
</dbReference>
<keyword evidence="1" id="KW-0472">Membrane</keyword>
<reference evidence="3" key="2">
    <citation type="journal article" date="2018" name="Genome Biol.">
        <title>SKESA: strategic k-mer extension for scrupulous assemblies.</title>
        <authorList>
            <person name="Souvorov A."/>
            <person name="Agarwala R."/>
            <person name="Lipman D.J."/>
        </authorList>
    </citation>
    <scope>NUCLEOTIDE SEQUENCE [LARGE SCALE GENOMIC DNA]</scope>
    <source>
        <strain evidence="3">AMC_487</strain>
    </source>
</reference>
<dbReference type="Proteomes" id="UP000245761">
    <property type="component" value="Unassembled WGS sequence"/>
</dbReference>
<evidence type="ECO:0008006" key="12">
    <source>
        <dbReference type="Google" id="ProtNLM"/>
    </source>
</evidence>
<reference evidence="2 11" key="5">
    <citation type="submission" date="2019-05" db="EMBL/GenBank/DDBJ databases">
        <authorList>
            <consortium name="NARMS: The National Antimicrobial Resistance Monitoring System"/>
        </authorList>
    </citation>
    <scope>NUCLEOTIDE SEQUENCE [LARGE SCALE GENOMIC DNA]</scope>
    <source>
        <strain evidence="2 11">CVM N18EC122</strain>
    </source>
</reference>
<reference evidence="4 8" key="1">
    <citation type="submission" date="2016-10" db="EMBL/GenBank/DDBJ databases">
        <title>Whole genome sequences of antibiotic resistant commensal Escherichia coli from healthy Australian adults.</title>
        <authorList>
            <person name="Moran R.A."/>
            <person name="Anantham S."/>
            <person name="Nigro S.J."/>
            <person name="Holt K.E."/>
            <person name="Hall R.M."/>
        </authorList>
    </citation>
    <scope>NUCLEOTIDE SEQUENCE [LARGE SCALE GENOMIC DNA]</scope>
    <source>
        <strain evidence="4 8">2.3-R4</strain>
    </source>
</reference>
<dbReference type="Proteomes" id="UP000532204">
    <property type="component" value="Unassembled WGS sequence"/>
</dbReference>
<evidence type="ECO:0000313" key="3">
    <source>
        <dbReference type="EMBL" id="HAI5335470.1"/>
    </source>
</evidence>